<evidence type="ECO:0000256" key="1">
    <source>
        <dbReference type="ARBA" id="ARBA00022468"/>
    </source>
</evidence>
<dbReference type="GO" id="GO:0007165">
    <property type="term" value="P:signal transduction"/>
    <property type="evidence" value="ECO:0007669"/>
    <property type="project" value="InterPro"/>
</dbReference>
<feature type="non-terminal residue" evidence="4">
    <location>
        <position position="430"/>
    </location>
</feature>
<evidence type="ECO:0000259" key="3">
    <source>
        <dbReference type="PROSITE" id="PS50238"/>
    </source>
</evidence>
<evidence type="ECO:0000313" key="5">
    <source>
        <dbReference type="Proteomes" id="UP000037510"/>
    </source>
</evidence>
<dbReference type="Gene3D" id="1.10.555.10">
    <property type="entry name" value="Rho GTPase activation protein"/>
    <property type="match status" value="1"/>
</dbReference>
<dbReference type="Pfam" id="PF00620">
    <property type="entry name" value="RhoGAP"/>
    <property type="match status" value="1"/>
</dbReference>
<comment type="caution">
    <text evidence="4">The sequence shown here is derived from an EMBL/GenBank/DDBJ whole genome shotgun (WGS) entry which is preliminary data.</text>
</comment>
<feature type="compositionally biased region" description="Low complexity" evidence="2">
    <location>
        <begin position="331"/>
        <end position="342"/>
    </location>
</feature>
<sequence>VFGVALAQVVATERALRRQQHSGSRASLASIGTLEKGDDVIVATERALRRQQHSGSRASLASIGTLEKGDDSGSCDSGEWGWAGLEEAGGGGPRVPGLVSACLAHLRRHGLHTLGLFRVSASKKRVRQLREDWERSQEVALDAAVCPHDVATLLKEFLRDLPDPLLCRDLYPAFLQTQKLHNRHYQWEAMRLIIQLLPAAHRDTLNALLSFLAQLAAHAEDSHQPGNKMDAANLATIFAPNILHKNKPNEAANAEQLSERADVINVVRQLVERQAELWTLPAELLHEAYIQLAHSAPAHLDPLLLRKAEVRSSEECGSSGVVCSTPAPRGDSTADSNDSASDYNERNTSDARAVVLRQHDESSTAVRSRVSSRQEQTLRREEHTVRKEEIGKREEQRSRREEQSLRREEKREGTLYKRGELISSARSPPT</sequence>
<proteinExistence type="predicted"/>
<dbReference type="EMBL" id="JTDY01000131">
    <property type="protein sequence ID" value="KOB78698.1"/>
    <property type="molecule type" value="Genomic_DNA"/>
</dbReference>
<dbReference type="InterPro" id="IPR000198">
    <property type="entry name" value="RhoGAP_dom"/>
</dbReference>
<dbReference type="SUPFAM" id="SSF48350">
    <property type="entry name" value="GTPase activation domain, GAP"/>
    <property type="match status" value="1"/>
</dbReference>
<dbReference type="STRING" id="104452.A0A0L7LTA8"/>
<name>A0A0L7LTA8_OPEBR</name>
<dbReference type="PANTHER" id="PTHR12635">
    <property type="entry name" value="RHO-GTPASE-ACTIVATING PROTEIN 6 FAMILY MEMBER"/>
    <property type="match status" value="1"/>
</dbReference>
<reference evidence="4 5" key="1">
    <citation type="journal article" date="2015" name="Genome Biol. Evol.">
        <title>The genome of winter moth (Operophtera brumata) provides a genomic perspective on sexual dimorphism and phenology.</title>
        <authorList>
            <person name="Derks M.F."/>
            <person name="Smit S."/>
            <person name="Salis L."/>
            <person name="Schijlen E."/>
            <person name="Bossers A."/>
            <person name="Mateman C."/>
            <person name="Pijl A.S."/>
            <person name="de Ridder D."/>
            <person name="Groenen M.A."/>
            <person name="Visser M.E."/>
            <person name="Megens H.J."/>
        </authorList>
    </citation>
    <scope>NUCLEOTIDE SEQUENCE [LARGE SCALE GENOMIC DNA]</scope>
    <source>
        <strain evidence="4">WM2013NL</strain>
        <tissue evidence="4">Head and thorax</tissue>
    </source>
</reference>
<evidence type="ECO:0000313" key="4">
    <source>
        <dbReference type="EMBL" id="KOB78698.1"/>
    </source>
</evidence>
<keyword evidence="5" id="KW-1185">Reference proteome</keyword>
<dbReference type="InterPro" id="IPR008936">
    <property type="entry name" value="Rho_GTPase_activation_prot"/>
</dbReference>
<organism evidence="4 5">
    <name type="scientific">Operophtera brumata</name>
    <name type="common">Winter moth</name>
    <name type="synonym">Phalaena brumata</name>
    <dbReference type="NCBI Taxonomy" id="104452"/>
    <lineage>
        <taxon>Eukaryota</taxon>
        <taxon>Metazoa</taxon>
        <taxon>Ecdysozoa</taxon>
        <taxon>Arthropoda</taxon>
        <taxon>Hexapoda</taxon>
        <taxon>Insecta</taxon>
        <taxon>Pterygota</taxon>
        <taxon>Neoptera</taxon>
        <taxon>Endopterygota</taxon>
        <taxon>Lepidoptera</taxon>
        <taxon>Glossata</taxon>
        <taxon>Ditrysia</taxon>
        <taxon>Geometroidea</taxon>
        <taxon>Geometridae</taxon>
        <taxon>Larentiinae</taxon>
        <taxon>Operophtera</taxon>
    </lineage>
</organism>
<dbReference type="PANTHER" id="PTHR12635:SF7">
    <property type="entry name" value="RHO GTPASE ACTIVATING PROTEIN 6-RELATED"/>
    <property type="match status" value="1"/>
</dbReference>
<feature type="region of interest" description="Disordered" evidence="2">
    <location>
        <begin position="53"/>
        <end position="75"/>
    </location>
</feature>
<dbReference type="SMART" id="SM00324">
    <property type="entry name" value="RhoGAP"/>
    <property type="match status" value="1"/>
</dbReference>
<dbReference type="InterPro" id="IPR037863">
    <property type="entry name" value="RHOGAP6/36"/>
</dbReference>
<keyword evidence="1" id="KW-0343">GTPase activation</keyword>
<dbReference type="Proteomes" id="UP000037510">
    <property type="component" value="Unassembled WGS sequence"/>
</dbReference>
<dbReference type="GO" id="GO:0005096">
    <property type="term" value="F:GTPase activator activity"/>
    <property type="evidence" value="ECO:0007669"/>
    <property type="project" value="UniProtKB-KW"/>
</dbReference>
<gene>
    <name evidence="4" type="ORF">OBRU01_01597</name>
</gene>
<feature type="region of interest" description="Disordered" evidence="2">
    <location>
        <begin position="315"/>
        <end position="430"/>
    </location>
</feature>
<dbReference type="AlphaFoldDB" id="A0A0L7LTA8"/>
<dbReference type="PROSITE" id="PS50238">
    <property type="entry name" value="RHOGAP"/>
    <property type="match status" value="1"/>
</dbReference>
<feature type="non-terminal residue" evidence="4">
    <location>
        <position position="1"/>
    </location>
</feature>
<accession>A0A0L7LTA8</accession>
<protein>
    <submittedName>
        <fullName evidence="4">Rho GTPase-activating protein 6</fullName>
    </submittedName>
</protein>
<evidence type="ECO:0000256" key="2">
    <source>
        <dbReference type="SAM" id="MobiDB-lite"/>
    </source>
</evidence>
<feature type="domain" description="Rho-GAP" evidence="3">
    <location>
        <begin position="83"/>
        <end position="278"/>
    </location>
</feature>
<feature type="compositionally biased region" description="Basic and acidic residues" evidence="2">
    <location>
        <begin position="376"/>
        <end position="420"/>
    </location>
</feature>